<comment type="caution">
    <text evidence="5">The sequence shown here is derived from an EMBL/GenBank/DDBJ whole genome shotgun (WGS) entry which is preliminary data.</text>
</comment>
<protein>
    <submittedName>
        <fullName evidence="5">4Fe-4S dicluster domain-containing protein</fullName>
    </submittedName>
</protein>
<feature type="domain" description="4Fe-4S ferredoxin-type" evidence="4">
    <location>
        <begin position="72"/>
        <end position="103"/>
    </location>
</feature>
<name>A0ABS7CJ33_9BACL</name>
<keyword evidence="1" id="KW-0479">Metal-binding</keyword>
<proteinExistence type="predicted"/>
<dbReference type="PANTHER" id="PTHR32479:SF17">
    <property type="entry name" value="GLYCOLATE OXIDASE IRON-SULFUR SUBUNIT"/>
    <property type="match status" value="1"/>
</dbReference>
<organism evidence="5 6">
    <name type="scientific">Paenibacillus sepulcri</name>
    <dbReference type="NCBI Taxonomy" id="359917"/>
    <lineage>
        <taxon>Bacteria</taxon>
        <taxon>Bacillati</taxon>
        <taxon>Bacillota</taxon>
        <taxon>Bacilli</taxon>
        <taxon>Bacillales</taxon>
        <taxon>Paenibacillaceae</taxon>
        <taxon>Paenibacillus</taxon>
    </lineage>
</organism>
<dbReference type="PROSITE" id="PS51379">
    <property type="entry name" value="4FE4S_FER_2"/>
    <property type="match status" value="2"/>
</dbReference>
<feature type="domain" description="4Fe-4S ferredoxin-type" evidence="4">
    <location>
        <begin position="20"/>
        <end position="51"/>
    </location>
</feature>
<reference evidence="5 6" key="1">
    <citation type="submission" date="2021-07" db="EMBL/GenBank/DDBJ databases">
        <title>Paenibacillus radiodurans sp. nov., isolated from the southeastern edge of Tengger Desert.</title>
        <authorList>
            <person name="Zhang G."/>
        </authorList>
    </citation>
    <scope>NUCLEOTIDE SEQUENCE [LARGE SCALE GENOMIC DNA]</scope>
    <source>
        <strain evidence="5 6">CCM 7311</strain>
    </source>
</reference>
<keyword evidence="6" id="KW-1185">Reference proteome</keyword>
<dbReference type="Pfam" id="PF13183">
    <property type="entry name" value="Fer4_8"/>
    <property type="match status" value="1"/>
</dbReference>
<evidence type="ECO:0000313" key="6">
    <source>
        <dbReference type="Proteomes" id="UP001519887"/>
    </source>
</evidence>
<dbReference type="EMBL" id="JAHZIK010002548">
    <property type="protein sequence ID" value="MBW7460908.1"/>
    <property type="molecule type" value="Genomic_DNA"/>
</dbReference>
<evidence type="ECO:0000256" key="1">
    <source>
        <dbReference type="ARBA" id="ARBA00022723"/>
    </source>
</evidence>
<dbReference type="InterPro" id="IPR017900">
    <property type="entry name" value="4Fe4S_Fe_S_CS"/>
</dbReference>
<keyword evidence="3" id="KW-0411">Iron-sulfur</keyword>
<keyword evidence="2" id="KW-0408">Iron</keyword>
<accession>A0ABS7CJ33</accession>
<dbReference type="SUPFAM" id="SSF54862">
    <property type="entry name" value="4Fe-4S ferredoxins"/>
    <property type="match status" value="1"/>
</dbReference>
<evidence type="ECO:0000256" key="3">
    <source>
        <dbReference type="ARBA" id="ARBA00023014"/>
    </source>
</evidence>
<gene>
    <name evidence="5" type="ORF">K0U00_43325</name>
</gene>
<evidence type="ECO:0000259" key="4">
    <source>
        <dbReference type="PROSITE" id="PS51379"/>
    </source>
</evidence>
<dbReference type="Proteomes" id="UP001519887">
    <property type="component" value="Unassembled WGS sequence"/>
</dbReference>
<dbReference type="PROSITE" id="PS00198">
    <property type="entry name" value="4FE4S_FER_1"/>
    <property type="match status" value="2"/>
</dbReference>
<sequence>MAKQLTEPGMTVSLVESLQKKLDYDELMNCMRCGFCLPACPTFRETGLEAESPRGRIALMKAVVDGVMEPDHAFETQMDHCLGCRACEPACPAGVKYGQLIEQTRDAVEDHTVRHRWWVKSARKLAFEGLFPHPRRMRLLGGALKVYQKSGLQKLTRSTGVMNMFPDHMKNMENILPEASSAGVVKEIGVRHPAKGERIATV</sequence>
<dbReference type="InterPro" id="IPR017896">
    <property type="entry name" value="4Fe4S_Fe-S-bd"/>
</dbReference>
<dbReference type="Gene3D" id="1.10.1060.10">
    <property type="entry name" value="Alpha-helical ferredoxin"/>
    <property type="match status" value="1"/>
</dbReference>
<feature type="non-terminal residue" evidence="5">
    <location>
        <position position="202"/>
    </location>
</feature>
<dbReference type="InterPro" id="IPR009051">
    <property type="entry name" value="Helical_ferredxn"/>
</dbReference>
<evidence type="ECO:0000313" key="5">
    <source>
        <dbReference type="EMBL" id="MBW7460908.1"/>
    </source>
</evidence>
<dbReference type="PANTHER" id="PTHR32479">
    <property type="entry name" value="GLYCOLATE OXIDASE IRON-SULFUR SUBUNIT"/>
    <property type="match status" value="1"/>
</dbReference>
<evidence type="ECO:0000256" key="2">
    <source>
        <dbReference type="ARBA" id="ARBA00023004"/>
    </source>
</evidence>